<dbReference type="Pfam" id="PF00589">
    <property type="entry name" value="Phage_integrase"/>
    <property type="match status" value="1"/>
</dbReference>
<dbReference type="InterPro" id="IPR050090">
    <property type="entry name" value="Tyrosine_recombinase_XerCD"/>
</dbReference>
<accession>A0A553S9B0</accession>
<name>A0A553S9B0_ENTAV</name>
<evidence type="ECO:0000313" key="2">
    <source>
        <dbReference type="EMBL" id="TRZ33575.1"/>
    </source>
</evidence>
<dbReference type="GeneID" id="69568513"/>
<dbReference type="CDD" id="cd01189">
    <property type="entry name" value="INT_ICEBs1_C_like"/>
    <property type="match status" value="1"/>
</dbReference>
<dbReference type="InterPro" id="IPR013762">
    <property type="entry name" value="Integrase-like_cat_sf"/>
</dbReference>
<dbReference type="PANTHER" id="PTHR30349:SF64">
    <property type="entry name" value="PROPHAGE INTEGRASE INTD-RELATED"/>
    <property type="match status" value="1"/>
</dbReference>
<dbReference type="SUPFAM" id="SSF56349">
    <property type="entry name" value="DNA breaking-rejoining enzymes"/>
    <property type="match status" value="1"/>
</dbReference>
<evidence type="ECO:0000313" key="3">
    <source>
        <dbReference type="Proteomes" id="UP000316316"/>
    </source>
</evidence>
<dbReference type="GO" id="GO:0006310">
    <property type="term" value="P:DNA recombination"/>
    <property type="evidence" value="ECO:0007669"/>
    <property type="project" value="UniProtKB-KW"/>
</dbReference>
<organism evidence="2 3">
    <name type="scientific">Enterococcus avium</name>
    <name type="common">Streptococcus avium</name>
    <dbReference type="NCBI Taxonomy" id="33945"/>
    <lineage>
        <taxon>Bacteria</taxon>
        <taxon>Bacillati</taxon>
        <taxon>Bacillota</taxon>
        <taxon>Bacilli</taxon>
        <taxon>Lactobacillales</taxon>
        <taxon>Enterococcaceae</taxon>
        <taxon>Enterococcus</taxon>
    </lineage>
</organism>
<dbReference type="PANTHER" id="PTHR30349">
    <property type="entry name" value="PHAGE INTEGRASE-RELATED"/>
    <property type="match status" value="1"/>
</dbReference>
<keyword evidence="1" id="KW-0233">DNA recombination</keyword>
<gene>
    <name evidence="2" type="ORF">AUF17_05570</name>
</gene>
<dbReference type="PROSITE" id="PS51898">
    <property type="entry name" value="TYR_RECOMBINASE"/>
    <property type="match status" value="1"/>
</dbReference>
<dbReference type="EMBL" id="PDXQ01000001">
    <property type="protein sequence ID" value="TRZ33575.1"/>
    <property type="molecule type" value="Genomic_DNA"/>
</dbReference>
<dbReference type="AlphaFoldDB" id="A0A553S9B0"/>
<dbReference type="InterPro" id="IPR011010">
    <property type="entry name" value="DNA_brk_join_enz"/>
</dbReference>
<proteinExistence type="predicted"/>
<comment type="caution">
    <text evidence="2">The sequence shown here is derived from an EMBL/GenBank/DDBJ whole genome shotgun (WGS) entry which is preliminary data.</text>
</comment>
<dbReference type="Proteomes" id="UP000316316">
    <property type="component" value="Unassembled WGS sequence"/>
</dbReference>
<reference evidence="2 3" key="1">
    <citation type="submission" date="2017-10" db="EMBL/GenBank/DDBJ databases">
        <title>FDA dAtabase for Regulatory Grade micrObial Sequences (FDA-ARGOS): Supporting development and validation of Infectious Disease Dx tests.</title>
        <authorList>
            <person name="Campos J."/>
            <person name="Goldberg B."/>
            <person name="Tallon L.J."/>
            <person name="Sadzewicz L."/>
            <person name="Sengamalay N."/>
            <person name="Ott S."/>
            <person name="Godinez A."/>
            <person name="Nagaraj S."/>
            <person name="Vyas G."/>
            <person name="Aluvathingal J."/>
            <person name="Nadendla S."/>
            <person name="Geyer C."/>
            <person name="Nandy P."/>
            <person name="Hobson J."/>
            <person name="Sichtig H."/>
        </authorList>
    </citation>
    <scope>NUCLEOTIDE SEQUENCE [LARGE SCALE GENOMIC DNA]</scope>
    <source>
        <strain evidence="2 3">FDAARGOS_185</strain>
    </source>
</reference>
<evidence type="ECO:0000256" key="1">
    <source>
        <dbReference type="ARBA" id="ARBA00023172"/>
    </source>
</evidence>
<dbReference type="Gene3D" id="1.10.443.10">
    <property type="entry name" value="Intergrase catalytic core"/>
    <property type="match status" value="1"/>
</dbReference>
<dbReference type="GO" id="GO:0015074">
    <property type="term" value="P:DNA integration"/>
    <property type="evidence" value="ECO:0007669"/>
    <property type="project" value="InterPro"/>
</dbReference>
<protein>
    <submittedName>
        <fullName evidence="2">Site-specific integrase</fullName>
    </submittedName>
</protein>
<dbReference type="InterPro" id="IPR002104">
    <property type="entry name" value="Integrase_catalytic"/>
</dbReference>
<dbReference type="RefSeq" id="WP_082158478.1">
    <property type="nucleotide sequence ID" value="NZ_CABGUH010000017.1"/>
</dbReference>
<sequence length="203" mass="23376">MGDTKQFLKDAKANESFQVYTVFHLLAYTGCRQGEILGLKWDCIDFDSKTLNVRQTLTRGENRQLYLEEPKTKKSKRIIPLDDSTISILKTWRTTQRKNMLQVGINTMDAKQLVFSDHDNNFIQITHPRLWMHRIAKRANLPILSPHALRHTFATMFISKGVDFKTVSELLGHSSVGMTLDTYAGVYEEQKTKTINLLAKMLN</sequence>
<dbReference type="GO" id="GO:0003677">
    <property type="term" value="F:DNA binding"/>
    <property type="evidence" value="ECO:0007669"/>
    <property type="project" value="InterPro"/>
</dbReference>